<dbReference type="Gene3D" id="4.10.400.10">
    <property type="entry name" value="Low-density Lipoprotein Receptor"/>
    <property type="match status" value="3"/>
</dbReference>
<dbReference type="AlphaFoldDB" id="A0A194QS91"/>
<dbReference type="FunFam" id="3.40.720.10:FF:000017">
    <property type="entry name" value="Predicted protein"/>
    <property type="match status" value="1"/>
</dbReference>
<accession>A0A194QS91</accession>
<dbReference type="SUPFAM" id="SSF57424">
    <property type="entry name" value="LDL receptor-like module"/>
    <property type="match status" value="4"/>
</dbReference>
<dbReference type="InterPro" id="IPR004245">
    <property type="entry name" value="DUF229"/>
</dbReference>
<keyword evidence="6" id="KW-1185">Reference proteome</keyword>
<proteinExistence type="predicted"/>
<feature type="disulfide bond" evidence="2">
    <location>
        <begin position="570"/>
        <end position="585"/>
    </location>
</feature>
<dbReference type="Gene3D" id="3.40.720.10">
    <property type="entry name" value="Alkaline Phosphatase, subunit A"/>
    <property type="match status" value="1"/>
</dbReference>
<dbReference type="CDD" id="cd00112">
    <property type="entry name" value="LDLa"/>
    <property type="match status" value="4"/>
</dbReference>
<feature type="disulfide bond" evidence="2">
    <location>
        <begin position="513"/>
        <end position="531"/>
    </location>
</feature>
<dbReference type="Pfam" id="PF00057">
    <property type="entry name" value="Ldl_recept_a"/>
    <property type="match status" value="3"/>
</dbReference>
<dbReference type="PROSITE" id="PS50068">
    <property type="entry name" value="LDLRA_2"/>
    <property type="match status" value="4"/>
</dbReference>
<reference evidence="5 6" key="1">
    <citation type="journal article" date="2015" name="Nat. Commun.">
        <title>Outbred genome sequencing and CRISPR/Cas9 gene editing in butterflies.</title>
        <authorList>
            <person name="Li X."/>
            <person name="Fan D."/>
            <person name="Zhang W."/>
            <person name="Liu G."/>
            <person name="Zhang L."/>
            <person name="Zhao L."/>
            <person name="Fang X."/>
            <person name="Chen L."/>
            <person name="Dong Y."/>
            <person name="Chen Y."/>
            <person name="Ding Y."/>
            <person name="Zhao R."/>
            <person name="Feng M."/>
            <person name="Zhu Y."/>
            <person name="Feng Y."/>
            <person name="Jiang X."/>
            <person name="Zhu D."/>
            <person name="Xiang H."/>
            <person name="Feng X."/>
            <person name="Li S."/>
            <person name="Wang J."/>
            <person name="Zhang G."/>
            <person name="Kronforst M.R."/>
            <person name="Wang W."/>
        </authorList>
    </citation>
    <scope>NUCLEOTIDE SEQUENCE [LARGE SCALE GENOMIC DNA]</scope>
    <source>
        <strain evidence="5">Ya'a_city_454_Pm</strain>
        <tissue evidence="5">Whole body</tissue>
    </source>
</reference>
<dbReference type="InterPro" id="IPR002172">
    <property type="entry name" value="LDrepeatLR_classA_rpt"/>
</dbReference>
<dbReference type="SUPFAM" id="SSF53649">
    <property type="entry name" value="Alkaline phosphatase-like"/>
    <property type="match status" value="1"/>
</dbReference>
<dbReference type="CDD" id="cd16021">
    <property type="entry name" value="ALP_like"/>
    <property type="match status" value="1"/>
</dbReference>
<feature type="disulfide bond" evidence="2">
    <location>
        <begin position="506"/>
        <end position="518"/>
    </location>
</feature>
<organism evidence="5 6">
    <name type="scientific">Papilio machaon</name>
    <name type="common">Old World swallowtail butterfly</name>
    <dbReference type="NCBI Taxonomy" id="76193"/>
    <lineage>
        <taxon>Eukaryota</taxon>
        <taxon>Metazoa</taxon>
        <taxon>Ecdysozoa</taxon>
        <taxon>Arthropoda</taxon>
        <taxon>Hexapoda</taxon>
        <taxon>Insecta</taxon>
        <taxon>Pterygota</taxon>
        <taxon>Neoptera</taxon>
        <taxon>Endopterygota</taxon>
        <taxon>Lepidoptera</taxon>
        <taxon>Glossata</taxon>
        <taxon>Ditrysia</taxon>
        <taxon>Papilionoidea</taxon>
        <taxon>Papilionidae</taxon>
        <taxon>Papilioninae</taxon>
        <taxon>Papilio</taxon>
    </lineage>
</organism>
<evidence type="ECO:0000313" key="6">
    <source>
        <dbReference type="Proteomes" id="UP000053240"/>
    </source>
</evidence>
<keyword evidence="5" id="KW-0675">Receptor</keyword>
<dbReference type="Proteomes" id="UP000053240">
    <property type="component" value="Unassembled WGS sequence"/>
</dbReference>
<feature type="region of interest" description="Disordered" evidence="3">
    <location>
        <begin position="318"/>
        <end position="356"/>
    </location>
</feature>
<gene>
    <name evidence="5" type="ORF">RR48_12692</name>
</gene>
<feature type="disulfide bond" evidence="2">
    <location>
        <begin position="558"/>
        <end position="576"/>
    </location>
</feature>
<feature type="domain" description="EB" evidence="4">
    <location>
        <begin position="67"/>
        <end position="123"/>
    </location>
</feature>
<evidence type="ECO:0000313" key="5">
    <source>
        <dbReference type="EMBL" id="KPJ07850.1"/>
    </source>
</evidence>
<dbReference type="STRING" id="76193.A0A194QS91"/>
<name>A0A194QS91_PAPMA</name>
<dbReference type="PRINTS" id="PR00261">
    <property type="entry name" value="LDLRECEPTOR"/>
</dbReference>
<dbReference type="InterPro" id="IPR036055">
    <property type="entry name" value="LDL_receptor-like_sf"/>
</dbReference>
<dbReference type="PANTHER" id="PTHR10974">
    <property type="entry name" value="FI08016P-RELATED"/>
    <property type="match status" value="1"/>
</dbReference>
<dbReference type="Pfam" id="PF02995">
    <property type="entry name" value="DUF229"/>
    <property type="match status" value="1"/>
</dbReference>
<feature type="disulfide bond" evidence="2">
    <location>
        <begin position="483"/>
        <end position="498"/>
    </location>
</feature>
<dbReference type="InterPro" id="IPR017850">
    <property type="entry name" value="Alkaline_phosphatase_core_sf"/>
</dbReference>
<protein>
    <submittedName>
        <fullName evidence="5">Sortilin-related receptor</fullName>
    </submittedName>
</protein>
<dbReference type="Pfam" id="PF01683">
    <property type="entry name" value="EB"/>
    <property type="match status" value="1"/>
</dbReference>
<dbReference type="InParanoid" id="A0A194QS91"/>
<evidence type="ECO:0000256" key="3">
    <source>
        <dbReference type="SAM" id="MobiDB-lite"/>
    </source>
</evidence>
<comment type="caution">
    <text evidence="2">Lacks conserved residue(s) required for the propagation of feature annotation.</text>
</comment>
<dbReference type="InterPro" id="IPR023415">
    <property type="entry name" value="LDLR_class-A_CS"/>
</dbReference>
<dbReference type="GO" id="GO:0005615">
    <property type="term" value="C:extracellular space"/>
    <property type="evidence" value="ECO:0007669"/>
    <property type="project" value="TreeGrafter"/>
</dbReference>
<keyword evidence="1 2" id="KW-1015">Disulfide bond</keyword>
<dbReference type="PROSITE" id="PS01209">
    <property type="entry name" value="LDLRA_1"/>
    <property type="match status" value="2"/>
</dbReference>
<dbReference type="InterPro" id="IPR006149">
    <property type="entry name" value="EB_dom"/>
</dbReference>
<sequence length="1197" mass="134890">MRKSLRRHELSHQLDLDISAQSSGIRITKNTSLITIAEGGGPLGTHCRKSAECNVSNSHCDKGVCSCQPYYAQVDNYTCLESTLLGSECIVSEQCTLKVAFSACLEGVCRCTDGHLQFRKHTCLSPAPPSHVCYSNEHCRLWDKESHCEFVIPNLFGRCACNMFFKQIGDRCITQKIPTFSTEAVVIDQGLVNQPLVVEASKETEHNIQTPVKTLNLPAVINPGSLETFVPLSHLIDSDEVEPSKLPTIPGKNDVLTTEEGGNSLLQSVLKTPTLEPVKQLPVANRQEGDHSDVIRVEEMTANLHANDQPVYRVVTQPTTEKKANKKGGGVKEQQTSSVKPFKGGHPKKSSSKDKNRIRAEVSSVFYLGPASLGMPCIRDSQCHQVDVYSKCVNKRCDCAFRTNSTSACSARNRGCLPGTFQCRSTGACISWFFVCDGRKDCPDGSDEKCEGSGKDGSGERCPMHAFRCGGPGGQCVSRAARCDGSVQCPGGEDEKNCRATKRKGCPRHTFRCGSGECLPEYEFCNAIISCKDGSDEPPHLCNEQSRWRAADFCPLRCGNGRCRSTAVACSGRDGCGDNSDEIACSVCKKNIFRKIESDTDDYILDTAGCVIPNFSKTLKFKEATYKKMTCKDRGVFVNKIDYNKIRFDIQNRIMKRYSKGKPFNCCYKFAYRSTEPGKEDTEIIYTTCKAFRNGTTIDLEQEVLTVTCKIGEKQTVIYEDAYLLLKKLNQLDRIIRRNEKSWNVLIVGMDTMSRARAYATMPQTVAHLHKHKWLDFRGYQKVGFNTFPNIMAVLTGKKMSSVYKACAKGMTYCNDFMMWHKFEQAGYVTAYGEEYLRLPDTFSRYNGFKVAPTHHYARPFFLTGEEKVGNYICTGRRPSALHLLDYAIDFANTYGDVNFFGMFWLNSFSHNFDNMPALIDKDMAHFFDILEQSSAFNNTFVVFLSDHGIRFGEMRLPIESYYEERLPMFFMHVPYRFQELYFNEYNNLKTNQVRLTTPYDFHLTMSNILKLSNDSAEITLSEACSNCSSLFYEKPVNRTCADAGVTDKWCSCHNMDKANKSDAYVQKSLDLAVSYVQNITETIETDICMLCENLKLKTVLRHHFYEDDGKTFYIVAFLLVPGDVAFEANLMRDGTEMRIVGPIETISAYNTRGNCVKKPSDRSYCVCKKDQACNKKHKKYLHSFILLFYTIIVLQY</sequence>
<evidence type="ECO:0000256" key="2">
    <source>
        <dbReference type="PROSITE-ProRule" id="PRU00124"/>
    </source>
</evidence>
<evidence type="ECO:0000256" key="1">
    <source>
        <dbReference type="ARBA" id="ARBA00023157"/>
    </source>
</evidence>
<evidence type="ECO:0000259" key="4">
    <source>
        <dbReference type="Pfam" id="PF01683"/>
    </source>
</evidence>
<dbReference type="EMBL" id="KQ461175">
    <property type="protein sequence ID" value="KPJ07850.1"/>
    <property type="molecule type" value="Genomic_DNA"/>
</dbReference>
<dbReference type="SMART" id="SM00192">
    <property type="entry name" value="LDLa"/>
    <property type="match status" value="4"/>
</dbReference>
<dbReference type="PANTHER" id="PTHR10974:SF9">
    <property type="entry name" value="DUF229 DOMAIN CONTAINING PROTEIN-RELATED"/>
    <property type="match status" value="1"/>
</dbReference>